<dbReference type="Proteomes" id="UP000272771">
    <property type="component" value="Chromosome"/>
</dbReference>
<evidence type="ECO:0000313" key="2">
    <source>
        <dbReference type="EMBL" id="VEJ51064.1"/>
    </source>
</evidence>
<dbReference type="STRING" id="28091.SAMEA3174300_01630"/>
<dbReference type="AlphaFoldDB" id="A0A448VN08"/>
<sequence>MQNKTAYFKTPQPYRNLSAFIAVVGTLLLWRHGPAQGSAAFAAILLLFAGALIAIGTVFLALRRKDSATVIQSLLLMLWQIGFPLVWMAKLYHQAV</sequence>
<dbReference type="KEGG" id="nwe:SAMEA3174300_1630"/>
<gene>
    <name evidence="2" type="ORF">NCTC12742_01006</name>
</gene>
<dbReference type="OrthoDB" id="8607270at2"/>
<keyword evidence="1" id="KW-0812">Transmembrane</keyword>
<keyword evidence="3" id="KW-1185">Reference proteome</keyword>
<feature type="transmembrane region" description="Helical" evidence="1">
    <location>
        <begin position="74"/>
        <end position="93"/>
    </location>
</feature>
<evidence type="ECO:0000313" key="3">
    <source>
        <dbReference type="Proteomes" id="UP000272771"/>
    </source>
</evidence>
<feature type="transmembrane region" description="Helical" evidence="1">
    <location>
        <begin position="14"/>
        <end position="33"/>
    </location>
</feature>
<dbReference type="EMBL" id="LR134533">
    <property type="protein sequence ID" value="VEJ51064.1"/>
    <property type="molecule type" value="Genomic_DNA"/>
</dbReference>
<evidence type="ECO:0000256" key="1">
    <source>
        <dbReference type="SAM" id="Phobius"/>
    </source>
</evidence>
<feature type="transmembrane region" description="Helical" evidence="1">
    <location>
        <begin position="39"/>
        <end position="62"/>
    </location>
</feature>
<protein>
    <submittedName>
        <fullName evidence="2">Uncharacterized protein</fullName>
    </submittedName>
</protein>
<proteinExistence type="predicted"/>
<organism evidence="2 3">
    <name type="scientific">Neisseria weaveri</name>
    <dbReference type="NCBI Taxonomy" id="28091"/>
    <lineage>
        <taxon>Bacteria</taxon>
        <taxon>Pseudomonadati</taxon>
        <taxon>Pseudomonadota</taxon>
        <taxon>Betaproteobacteria</taxon>
        <taxon>Neisseriales</taxon>
        <taxon>Neisseriaceae</taxon>
        <taxon>Neisseria</taxon>
    </lineage>
</organism>
<reference evidence="2 3" key="1">
    <citation type="submission" date="2018-12" db="EMBL/GenBank/DDBJ databases">
        <authorList>
            <consortium name="Pathogen Informatics"/>
        </authorList>
    </citation>
    <scope>NUCLEOTIDE SEQUENCE [LARGE SCALE GENOMIC DNA]</scope>
    <source>
        <strain evidence="2 3">NCTC12742</strain>
    </source>
</reference>
<dbReference type="RefSeq" id="WP_004283266.1">
    <property type="nucleotide sequence ID" value="NZ_CAUJRG010000007.1"/>
</dbReference>
<keyword evidence="1" id="KW-0472">Membrane</keyword>
<name>A0A448VN08_9NEIS</name>
<keyword evidence="1" id="KW-1133">Transmembrane helix</keyword>
<accession>A0A448VN08</accession>